<feature type="transmembrane region" description="Helical" evidence="1">
    <location>
        <begin position="57"/>
        <end position="79"/>
    </location>
</feature>
<feature type="transmembrane region" description="Helical" evidence="1">
    <location>
        <begin position="12"/>
        <end position="37"/>
    </location>
</feature>
<accession>A0A9P4GBG5</accession>
<protein>
    <submittedName>
        <fullName evidence="2">Uncharacterized protein</fullName>
    </submittedName>
</protein>
<dbReference type="GeneID" id="63844337"/>
<evidence type="ECO:0000256" key="1">
    <source>
        <dbReference type="SAM" id="Phobius"/>
    </source>
</evidence>
<organism evidence="2 3">
    <name type="scientific">Cucurbitaria berberidis CBS 394.84</name>
    <dbReference type="NCBI Taxonomy" id="1168544"/>
    <lineage>
        <taxon>Eukaryota</taxon>
        <taxon>Fungi</taxon>
        <taxon>Dikarya</taxon>
        <taxon>Ascomycota</taxon>
        <taxon>Pezizomycotina</taxon>
        <taxon>Dothideomycetes</taxon>
        <taxon>Pleosporomycetidae</taxon>
        <taxon>Pleosporales</taxon>
        <taxon>Pleosporineae</taxon>
        <taxon>Cucurbitariaceae</taxon>
        <taxon>Cucurbitaria</taxon>
    </lineage>
</organism>
<keyword evidence="1" id="KW-1133">Transmembrane helix</keyword>
<dbReference type="EMBL" id="ML976618">
    <property type="protein sequence ID" value="KAF1842444.1"/>
    <property type="molecule type" value="Genomic_DNA"/>
</dbReference>
<dbReference type="Proteomes" id="UP000800039">
    <property type="component" value="Unassembled WGS sequence"/>
</dbReference>
<dbReference type="RefSeq" id="XP_040785007.1">
    <property type="nucleotide sequence ID" value="XM_040927085.1"/>
</dbReference>
<comment type="caution">
    <text evidence="2">The sequence shown here is derived from an EMBL/GenBank/DDBJ whole genome shotgun (WGS) entry which is preliminary data.</text>
</comment>
<keyword evidence="3" id="KW-1185">Reference proteome</keyword>
<sequence>MNVMSPLSHLPFGTILSTATTTFSHVHFVAFCILYSTTCSAFYSLLQSYPLSGGPELAGPCSCFLDPGTILVVGYLFFVNEPAKFRKKKKWHE</sequence>
<keyword evidence="1" id="KW-0472">Membrane</keyword>
<evidence type="ECO:0000313" key="3">
    <source>
        <dbReference type="Proteomes" id="UP000800039"/>
    </source>
</evidence>
<dbReference type="AlphaFoldDB" id="A0A9P4GBG5"/>
<proteinExistence type="predicted"/>
<reference evidence="2" key="1">
    <citation type="submission" date="2020-01" db="EMBL/GenBank/DDBJ databases">
        <authorList>
            <consortium name="DOE Joint Genome Institute"/>
            <person name="Haridas S."/>
            <person name="Albert R."/>
            <person name="Binder M."/>
            <person name="Bloem J."/>
            <person name="Labutti K."/>
            <person name="Salamov A."/>
            <person name="Andreopoulos B."/>
            <person name="Baker S.E."/>
            <person name="Barry K."/>
            <person name="Bills G."/>
            <person name="Bluhm B.H."/>
            <person name="Cannon C."/>
            <person name="Castanera R."/>
            <person name="Culley D.E."/>
            <person name="Daum C."/>
            <person name="Ezra D."/>
            <person name="Gonzalez J.B."/>
            <person name="Henrissat B."/>
            <person name="Kuo A."/>
            <person name="Liang C."/>
            <person name="Lipzen A."/>
            <person name="Lutzoni F."/>
            <person name="Magnuson J."/>
            <person name="Mondo S."/>
            <person name="Nolan M."/>
            <person name="Ohm R."/>
            <person name="Pangilinan J."/>
            <person name="Park H.-J."/>
            <person name="Ramirez L."/>
            <person name="Alfaro M."/>
            <person name="Sun H."/>
            <person name="Tritt A."/>
            <person name="Yoshinaga Y."/>
            <person name="Zwiers L.-H."/>
            <person name="Turgeon B.G."/>
            <person name="Goodwin S.B."/>
            <person name="Spatafora J.W."/>
            <person name="Crous P.W."/>
            <person name="Grigoriev I.V."/>
        </authorList>
    </citation>
    <scope>NUCLEOTIDE SEQUENCE</scope>
    <source>
        <strain evidence="2">CBS 394.84</strain>
    </source>
</reference>
<gene>
    <name evidence="2" type="ORF">K460DRAFT_185283</name>
</gene>
<evidence type="ECO:0000313" key="2">
    <source>
        <dbReference type="EMBL" id="KAF1842444.1"/>
    </source>
</evidence>
<name>A0A9P4GBG5_9PLEO</name>
<keyword evidence="1" id="KW-0812">Transmembrane</keyword>